<evidence type="ECO:0000256" key="4">
    <source>
        <dbReference type="ARBA" id="ARBA00023136"/>
    </source>
</evidence>
<dbReference type="Proteomes" id="UP001628179">
    <property type="component" value="Unassembled WGS sequence"/>
</dbReference>
<evidence type="ECO:0000256" key="3">
    <source>
        <dbReference type="ARBA" id="ARBA00022989"/>
    </source>
</evidence>
<dbReference type="InterPro" id="IPR005828">
    <property type="entry name" value="MFS_sugar_transport-like"/>
</dbReference>
<dbReference type="GeneID" id="98177412"/>
<evidence type="ECO:0000313" key="6">
    <source>
        <dbReference type="EMBL" id="GAB1316459.1"/>
    </source>
</evidence>
<comment type="caution">
    <text evidence="6">The sequence shown here is derived from an EMBL/GenBank/DDBJ whole genome shotgun (WGS) entry which is preliminary data.</text>
</comment>
<proteinExistence type="predicted"/>
<dbReference type="Gene3D" id="1.20.1250.20">
    <property type="entry name" value="MFS general substrate transporter like domains"/>
    <property type="match status" value="1"/>
</dbReference>
<keyword evidence="7" id="KW-1185">Reference proteome</keyword>
<gene>
    <name evidence="6" type="ORF">MFIFM68171_06669</name>
</gene>
<keyword evidence="4 5" id="KW-0472">Membrane</keyword>
<evidence type="ECO:0000256" key="1">
    <source>
        <dbReference type="ARBA" id="ARBA00004370"/>
    </source>
</evidence>
<comment type="subcellular location">
    <subcellularLocation>
        <location evidence="1">Membrane</location>
    </subcellularLocation>
</comment>
<name>A0ABQ0GFF2_9PEZI</name>
<sequence>MSFGTAGRTKIPTARLYALNVTIGMFFLFGTFSWIIGIFIWFFIPETKGVSLEKMDELFDVTKLVEKDVEDASEKPVNEIRGHNVEKA</sequence>
<evidence type="ECO:0000313" key="7">
    <source>
        <dbReference type="Proteomes" id="UP001628179"/>
    </source>
</evidence>
<keyword evidence="2 5" id="KW-0812">Transmembrane</keyword>
<organism evidence="6 7">
    <name type="scientific">Madurella fahalii</name>
    <dbReference type="NCBI Taxonomy" id="1157608"/>
    <lineage>
        <taxon>Eukaryota</taxon>
        <taxon>Fungi</taxon>
        <taxon>Dikarya</taxon>
        <taxon>Ascomycota</taxon>
        <taxon>Pezizomycotina</taxon>
        <taxon>Sordariomycetes</taxon>
        <taxon>Sordariomycetidae</taxon>
        <taxon>Sordariales</taxon>
        <taxon>Sordariales incertae sedis</taxon>
        <taxon>Madurella</taxon>
    </lineage>
</organism>
<dbReference type="InterPro" id="IPR036259">
    <property type="entry name" value="MFS_trans_sf"/>
</dbReference>
<reference evidence="6 7" key="1">
    <citation type="submission" date="2024-09" db="EMBL/GenBank/DDBJ databases">
        <title>Itraconazole resistance in Madurella fahalii resulting from another homologue of gene encoding cytochrome P450 14-alpha sterol demethylase (CYP51).</title>
        <authorList>
            <person name="Yoshioka I."/>
            <person name="Fahal A.H."/>
            <person name="Kaneko S."/>
            <person name="Yaguchi T."/>
        </authorList>
    </citation>
    <scope>NUCLEOTIDE SEQUENCE [LARGE SCALE GENOMIC DNA]</scope>
    <source>
        <strain evidence="6 7">IFM 68171</strain>
    </source>
</reference>
<evidence type="ECO:0000256" key="5">
    <source>
        <dbReference type="SAM" id="Phobius"/>
    </source>
</evidence>
<protein>
    <submittedName>
        <fullName evidence="6">Uncharacterized protein</fullName>
    </submittedName>
</protein>
<dbReference type="Pfam" id="PF00083">
    <property type="entry name" value="Sugar_tr"/>
    <property type="match status" value="1"/>
</dbReference>
<feature type="transmembrane region" description="Helical" evidence="5">
    <location>
        <begin position="21"/>
        <end position="44"/>
    </location>
</feature>
<accession>A0ABQ0GFF2</accession>
<evidence type="ECO:0000256" key="2">
    <source>
        <dbReference type="ARBA" id="ARBA00022692"/>
    </source>
</evidence>
<keyword evidence="3 5" id="KW-1133">Transmembrane helix</keyword>
<dbReference type="RefSeq" id="XP_070918190.1">
    <property type="nucleotide sequence ID" value="XM_071062089.1"/>
</dbReference>
<dbReference type="EMBL" id="BAAFSV010000003">
    <property type="protein sequence ID" value="GAB1316459.1"/>
    <property type="molecule type" value="Genomic_DNA"/>
</dbReference>